<gene>
    <name evidence="1" type="ORF">HI921_13150</name>
</gene>
<organism evidence="1 2">
    <name type="scientific">Enterococcus mundtii</name>
    <dbReference type="NCBI Taxonomy" id="53346"/>
    <lineage>
        <taxon>Bacteria</taxon>
        <taxon>Bacillati</taxon>
        <taxon>Bacillota</taxon>
        <taxon>Bacilli</taxon>
        <taxon>Lactobacillales</taxon>
        <taxon>Enterococcaceae</taxon>
        <taxon>Enterococcus</taxon>
    </lineage>
</organism>
<sequence>MSGCDQNSDRLVGARPLANPIEGRQWKIRHMMTDPQKGDAYRLINNHEQRVLSHRGL</sequence>
<dbReference type="EMBL" id="JABCAG010000049">
    <property type="protein sequence ID" value="NMP59395.1"/>
    <property type="molecule type" value="Genomic_DNA"/>
</dbReference>
<dbReference type="AlphaFoldDB" id="A0A848MZG5"/>
<protein>
    <submittedName>
        <fullName evidence="1">Uncharacterized protein</fullName>
    </submittedName>
</protein>
<comment type="caution">
    <text evidence="1">The sequence shown here is derived from an EMBL/GenBank/DDBJ whole genome shotgun (WGS) entry which is preliminary data.</text>
</comment>
<dbReference type="RefSeq" id="WP_153830001.1">
    <property type="nucleotide sequence ID" value="NZ_AP019810.1"/>
</dbReference>
<proteinExistence type="predicted"/>
<accession>A0A848MZG5</accession>
<evidence type="ECO:0000313" key="1">
    <source>
        <dbReference type="EMBL" id="NMP59395.1"/>
    </source>
</evidence>
<reference evidence="1 2" key="1">
    <citation type="submission" date="2020-04" db="EMBL/GenBank/DDBJ databases">
        <authorList>
            <person name="Abaymova A."/>
            <person name="Teymurazov M."/>
            <person name="Tazyna O."/>
            <person name="Chatushin Y."/>
            <person name="Svetoch E."/>
            <person name="Pereligyn V."/>
            <person name="Pohylenko V."/>
            <person name="Platonov M."/>
            <person name="Kartsev N."/>
            <person name="Skryabin Y."/>
            <person name="Sizova A."/>
            <person name="Solomentsev V."/>
            <person name="Kislichkina A."/>
            <person name="Bogun A."/>
        </authorList>
    </citation>
    <scope>NUCLEOTIDE SEQUENCE [LARGE SCALE GENOMIC DNA]</scope>
    <source>
        <strain evidence="2">SCPM-O-B-8398 (E28)</strain>
    </source>
</reference>
<name>A0A848MZG5_ENTMU</name>
<dbReference type="Proteomes" id="UP000557857">
    <property type="component" value="Unassembled WGS sequence"/>
</dbReference>
<evidence type="ECO:0000313" key="2">
    <source>
        <dbReference type="Proteomes" id="UP000557857"/>
    </source>
</evidence>